<evidence type="ECO:0000313" key="7">
    <source>
        <dbReference type="Proteomes" id="UP000325684"/>
    </source>
</evidence>
<evidence type="ECO:0000256" key="2">
    <source>
        <dbReference type="ARBA" id="ARBA00022692"/>
    </source>
</evidence>
<evidence type="ECO:0000256" key="3">
    <source>
        <dbReference type="ARBA" id="ARBA00022989"/>
    </source>
</evidence>
<dbReference type="Pfam" id="PF01124">
    <property type="entry name" value="MAPEG"/>
    <property type="match status" value="1"/>
</dbReference>
<reference evidence="6 7" key="1">
    <citation type="journal article" date="2019" name="Microorganisms">
        <title>Genome Insights into the Novel Species Microvirga brassicacearum, a Rapeseed Endophyte with Biotechnological Potential.</title>
        <authorList>
            <person name="Jimenez-Gomez A."/>
            <person name="Saati-Santamaria Z."/>
            <person name="Igual J.M."/>
            <person name="Rivas R."/>
            <person name="Mateos P.F."/>
            <person name="Garcia-Fraile P."/>
        </authorList>
    </citation>
    <scope>NUCLEOTIDE SEQUENCE [LARGE SCALE GENOMIC DNA]</scope>
    <source>
        <strain evidence="6 7">CDVBN77</strain>
    </source>
</reference>
<sequence length="143" mass="16118">MSITAILLPVFVQVGLTLLLLIWTGRARVGLIRKGDVKVRDVALGQPNWPTRTQQVSNTYANQFELPVLFYVLVALALITRKADLVFVVLSWMFVVTRLFHAGVYTTSNRLQQRFTVFLIGAIILILMWVIFALRIFAAEAGI</sequence>
<accession>A0A5N3PES6</accession>
<feature type="transmembrane region" description="Helical" evidence="5">
    <location>
        <begin position="85"/>
        <end position="105"/>
    </location>
</feature>
<dbReference type="InterPro" id="IPR001129">
    <property type="entry name" value="Membr-assoc_MAPEG"/>
</dbReference>
<dbReference type="EMBL" id="VCMV01000007">
    <property type="protein sequence ID" value="KAB0268213.1"/>
    <property type="molecule type" value="Genomic_DNA"/>
</dbReference>
<feature type="transmembrane region" description="Helical" evidence="5">
    <location>
        <begin position="60"/>
        <end position="79"/>
    </location>
</feature>
<gene>
    <name evidence="6" type="ORF">FEZ63_06255</name>
</gene>
<organism evidence="6 7">
    <name type="scientific">Microvirga brassicacearum</name>
    <dbReference type="NCBI Taxonomy" id="2580413"/>
    <lineage>
        <taxon>Bacteria</taxon>
        <taxon>Pseudomonadati</taxon>
        <taxon>Pseudomonadota</taxon>
        <taxon>Alphaproteobacteria</taxon>
        <taxon>Hyphomicrobiales</taxon>
        <taxon>Methylobacteriaceae</taxon>
        <taxon>Microvirga</taxon>
    </lineage>
</organism>
<evidence type="ECO:0000313" key="6">
    <source>
        <dbReference type="EMBL" id="KAB0268213.1"/>
    </source>
</evidence>
<keyword evidence="4 5" id="KW-0472">Membrane</keyword>
<comment type="caution">
    <text evidence="6">The sequence shown here is derived from an EMBL/GenBank/DDBJ whole genome shotgun (WGS) entry which is preliminary data.</text>
</comment>
<dbReference type="Gene3D" id="1.20.120.550">
    <property type="entry name" value="Membrane associated eicosanoid/glutathione metabolism-like domain"/>
    <property type="match status" value="1"/>
</dbReference>
<keyword evidence="7" id="KW-1185">Reference proteome</keyword>
<feature type="transmembrane region" description="Helical" evidence="5">
    <location>
        <begin position="6"/>
        <end position="24"/>
    </location>
</feature>
<dbReference type="SUPFAM" id="SSF161084">
    <property type="entry name" value="MAPEG domain-like"/>
    <property type="match status" value="1"/>
</dbReference>
<feature type="transmembrane region" description="Helical" evidence="5">
    <location>
        <begin position="117"/>
        <end position="138"/>
    </location>
</feature>
<proteinExistence type="predicted"/>
<dbReference type="OrthoDB" id="5516290at2"/>
<keyword evidence="3 5" id="KW-1133">Transmembrane helix</keyword>
<keyword evidence="2 5" id="KW-0812">Transmembrane</keyword>
<dbReference type="InterPro" id="IPR023352">
    <property type="entry name" value="MAPEG-like_dom_sf"/>
</dbReference>
<dbReference type="RefSeq" id="WP_150942771.1">
    <property type="nucleotide sequence ID" value="NZ_VCMV01000007.1"/>
</dbReference>
<protein>
    <submittedName>
        <fullName evidence="6">MAPEG family protein</fullName>
    </submittedName>
</protein>
<evidence type="ECO:0000256" key="1">
    <source>
        <dbReference type="ARBA" id="ARBA00004370"/>
    </source>
</evidence>
<comment type="subcellular location">
    <subcellularLocation>
        <location evidence="1">Membrane</location>
    </subcellularLocation>
</comment>
<dbReference type="GO" id="GO:0016020">
    <property type="term" value="C:membrane"/>
    <property type="evidence" value="ECO:0007669"/>
    <property type="project" value="UniProtKB-SubCell"/>
</dbReference>
<evidence type="ECO:0000256" key="5">
    <source>
        <dbReference type="SAM" id="Phobius"/>
    </source>
</evidence>
<evidence type="ECO:0000256" key="4">
    <source>
        <dbReference type="ARBA" id="ARBA00023136"/>
    </source>
</evidence>
<dbReference type="Proteomes" id="UP000325684">
    <property type="component" value="Unassembled WGS sequence"/>
</dbReference>
<name>A0A5N3PES6_9HYPH</name>
<dbReference type="AlphaFoldDB" id="A0A5N3PES6"/>